<dbReference type="RefSeq" id="WP_193639352.1">
    <property type="nucleotide sequence ID" value="NZ_JADCSA010000023.1"/>
</dbReference>
<evidence type="ECO:0000313" key="8">
    <source>
        <dbReference type="Proteomes" id="UP000756387"/>
    </source>
</evidence>
<keyword evidence="2 5" id="KW-0812">Transmembrane</keyword>
<dbReference type="InterPro" id="IPR049453">
    <property type="entry name" value="Memb_transporter_dom"/>
</dbReference>
<comment type="subcellular location">
    <subcellularLocation>
        <location evidence="1">Membrane</location>
        <topology evidence="1">Multi-pass membrane protein</topology>
    </subcellularLocation>
</comment>
<feature type="transmembrane region" description="Helical" evidence="5">
    <location>
        <begin position="102"/>
        <end position="121"/>
    </location>
</feature>
<evidence type="ECO:0000256" key="4">
    <source>
        <dbReference type="ARBA" id="ARBA00023136"/>
    </source>
</evidence>
<keyword evidence="3 5" id="KW-1133">Transmembrane helix</keyword>
<feature type="domain" description="Integral membrane bound transporter" evidence="6">
    <location>
        <begin position="44"/>
        <end position="165"/>
    </location>
</feature>
<proteinExistence type="predicted"/>
<keyword evidence="4 5" id="KW-0472">Membrane</keyword>
<evidence type="ECO:0000256" key="3">
    <source>
        <dbReference type="ARBA" id="ARBA00022989"/>
    </source>
</evidence>
<dbReference type="Pfam" id="PF13515">
    <property type="entry name" value="FUSC_2"/>
    <property type="match status" value="1"/>
</dbReference>
<reference evidence="7 8" key="1">
    <citation type="submission" date="2020-10" db="EMBL/GenBank/DDBJ databases">
        <title>Nocardioides sp. isolated from sludge.</title>
        <authorList>
            <person name="Zhang X."/>
        </authorList>
    </citation>
    <scope>NUCLEOTIDE SEQUENCE [LARGE SCALE GENOMIC DNA]</scope>
    <source>
        <strain evidence="7 8">Y6</strain>
    </source>
</reference>
<dbReference type="EMBL" id="JADCSA010000023">
    <property type="protein sequence ID" value="MBE7326021.1"/>
    <property type="molecule type" value="Genomic_DNA"/>
</dbReference>
<evidence type="ECO:0000313" key="7">
    <source>
        <dbReference type="EMBL" id="MBE7326021.1"/>
    </source>
</evidence>
<evidence type="ECO:0000256" key="1">
    <source>
        <dbReference type="ARBA" id="ARBA00004141"/>
    </source>
</evidence>
<gene>
    <name evidence="7" type="ORF">IEQ44_15330</name>
</gene>
<evidence type="ECO:0000256" key="2">
    <source>
        <dbReference type="ARBA" id="ARBA00022692"/>
    </source>
</evidence>
<feature type="transmembrane region" description="Helical" evidence="5">
    <location>
        <begin position="133"/>
        <end position="150"/>
    </location>
</feature>
<feature type="transmembrane region" description="Helical" evidence="5">
    <location>
        <begin position="31"/>
        <end position="50"/>
    </location>
</feature>
<evidence type="ECO:0000259" key="6">
    <source>
        <dbReference type="Pfam" id="PF13515"/>
    </source>
</evidence>
<feature type="transmembrane region" description="Helical" evidence="5">
    <location>
        <begin position="77"/>
        <end position="96"/>
    </location>
</feature>
<sequence>MSPGRSVVRALVVPDLTLRERLAKVRKRWRLLLRLGVSTSASYAIATEIFGHEQAFFAPVAAVVVLLAGVGLRQRLLVELIVGVSLGVLVGELLIMAIGRGVWQLALIVVITVITATFAGFKGVALTQATNSGVLLAAVLPVAGATNPAVTRFIDALLGGFCAWAMILLLPRNPTRDLDLEVRPLLTDLRDILESLARAMRTVDAPAAHLVLSRARGLQDKITSAQTTAANVREVATMSPMRWSQRAEVQRYTSVLDDVDNAIRDARVLARRVSSMMRMGEVPGERLALAVEELAEGVAVFQDHLAEPGERARAENLLVDAVRIAMEALTDEMTLNRAAVAAQIRSLAADVLYAGGMTRDELDVRLNF</sequence>
<feature type="transmembrane region" description="Helical" evidence="5">
    <location>
        <begin position="56"/>
        <end position="72"/>
    </location>
</feature>
<keyword evidence="8" id="KW-1185">Reference proteome</keyword>
<dbReference type="Proteomes" id="UP000756387">
    <property type="component" value="Unassembled WGS sequence"/>
</dbReference>
<evidence type="ECO:0000256" key="5">
    <source>
        <dbReference type="SAM" id="Phobius"/>
    </source>
</evidence>
<accession>A0ABR9RWQ8</accession>
<protein>
    <submittedName>
        <fullName evidence="7">FUSC family protein</fullName>
    </submittedName>
</protein>
<comment type="caution">
    <text evidence="7">The sequence shown here is derived from an EMBL/GenBank/DDBJ whole genome shotgun (WGS) entry which is preliminary data.</text>
</comment>
<name>A0ABR9RWQ8_9ACTN</name>
<organism evidence="7 8">
    <name type="scientific">Nocardioides malaquae</name>
    <dbReference type="NCBI Taxonomy" id="2773426"/>
    <lineage>
        <taxon>Bacteria</taxon>
        <taxon>Bacillati</taxon>
        <taxon>Actinomycetota</taxon>
        <taxon>Actinomycetes</taxon>
        <taxon>Propionibacteriales</taxon>
        <taxon>Nocardioidaceae</taxon>
        <taxon>Nocardioides</taxon>
    </lineage>
</organism>